<dbReference type="GO" id="GO:0005886">
    <property type="term" value="C:plasma membrane"/>
    <property type="evidence" value="ECO:0007669"/>
    <property type="project" value="UniProtKB-SubCell"/>
</dbReference>
<dbReference type="InterPro" id="IPR050250">
    <property type="entry name" value="Macrolide_Exporter_MacB"/>
</dbReference>
<dbReference type="STRING" id="588581.Cpap_3571"/>
<gene>
    <name evidence="8" type="ORF">Cpap_3571</name>
</gene>
<keyword evidence="5 6" id="KW-0472">Membrane</keyword>
<evidence type="ECO:0000313" key="9">
    <source>
        <dbReference type="Proteomes" id="UP000003860"/>
    </source>
</evidence>
<feature type="domain" description="ABC3 transporter permease C-terminal" evidence="7">
    <location>
        <begin position="248"/>
        <end position="369"/>
    </location>
</feature>
<evidence type="ECO:0000259" key="7">
    <source>
        <dbReference type="Pfam" id="PF02687"/>
    </source>
</evidence>
<dbReference type="Proteomes" id="UP000003860">
    <property type="component" value="Unassembled WGS sequence"/>
</dbReference>
<dbReference type="PANTHER" id="PTHR30572:SF9">
    <property type="entry name" value="ABC TRANSPORTER PERMEASE PROTEIN"/>
    <property type="match status" value="1"/>
</dbReference>
<keyword evidence="2" id="KW-1003">Cell membrane</keyword>
<feature type="transmembrane region" description="Helical" evidence="6">
    <location>
        <begin position="248"/>
        <end position="269"/>
    </location>
</feature>
<dbReference type="Pfam" id="PF02687">
    <property type="entry name" value="FtsX"/>
    <property type="match status" value="1"/>
</dbReference>
<dbReference type="GO" id="GO:0022857">
    <property type="term" value="F:transmembrane transporter activity"/>
    <property type="evidence" value="ECO:0007669"/>
    <property type="project" value="TreeGrafter"/>
</dbReference>
<keyword evidence="3 6" id="KW-0812">Transmembrane</keyword>
<comment type="caution">
    <text evidence="8">The sequence shown here is derived from an EMBL/GenBank/DDBJ whole genome shotgun (WGS) entry which is preliminary data.</text>
</comment>
<comment type="subcellular location">
    <subcellularLocation>
        <location evidence="1">Cell membrane</location>
        <topology evidence="1">Multi-pass membrane protein</topology>
    </subcellularLocation>
</comment>
<evidence type="ECO:0000256" key="3">
    <source>
        <dbReference type="ARBA" id="ARBA00022692"/>
    </source>
</evidence>
<keyword evidence="4 6" id="KW-1133">Transmembrane helix</keyword>
<evidence type="ECO:0000256" key="2">
    <source>
        <dbReference type="ARBA" id="ARBA00022475"/>
    </source>
</evidence>
<keyword evidence="9" id="KW-1185">Reference proteome</keyword>
<dbReference type="EMBL" id="ACXX02000002">
    <property type="protein sequence ID" value="EGD49142.1"/>
    <property type="molecule type" value="Genomic_DNA"/>
</dbReference>
<evidence type="ECO:0000256" key="5">
    <source>
        <dbReference type="ARBA" id="ARBA00023136"/>
    </source>
</evidence>
<reference evidence="8" key="2">
    <citation type="submission" date="2011-01" db="EMBL/GenBank/DDBJ databases">
        <title>The Non-contiguous Finished genome of Clostridium papyrosolvens.</title>
        <authorList>
            <person name="Lucas S."/>
            <person name="Copeland A."/>
            <person name="Lapidus A."/>
            <person name="Cheng J.-F."/>
            <person name="Goodwin L."/>
            <person name="Pitluck S."/>
            <person name="Misra M."/>
            <person name="Chertkov O."/>
            <person name="Detter J.C."/>
            <person name="Han C."/>
            <person name="Tapia R."/>
            <person name="Land M."/>
            <person name="Hauser L."/>
            <person name="Kyrpides N."/>
            <person name="Ivanova N."/>
            <person name="Pagani I."/>
            <person name="Mouttaki H."/>
            <person name="He Z."/>
            <person name="Zhou J."/>
            <person name="Hemme C.L."/>
            <person name="Woyke T."/>
        </authorList>
    </citation>
    <scope>NUCLEOTIDE SEQUENCE [LARGE SCALE GENOMIC DNA]</scope>
    <source>
        <strain evidence="8">DSM 2782</strain>
    </source>
</reference>
<sequence>MCTLILSATIVLMTAQATSNSLKEKTGSKLVLENHQGDNNISAESVALLSGLDSVSRINRVAIGTAYPADFSLVTYVDSGDTSNLTITLHAYDNTETDGLFAEEKYRLLEGTPITEKRGGVIIDSILAEANGLSIGDMLTFRTETGANTSGKIVGIFFSGMERQQENSVMSAYRIENQIFVDHGIFASLFTSYDFSRLSVYAADPDALTTLHQQIESMLGESISITTSDALYQQIQAPLKQIIRITSLILTLIVTTAIIVISLLLCMWMRTRKKEMAVLISLGVSKLDLFLQAITESLFLLYLAIMGAITCSSLFLNKLMNNLFPSDSLIGMANIRLEGQHILMLIVMGSAIVLLTVGISVSPALWASPRDTFSRVEG</sequence>
<feature type="transmembrane region" description="Helical" evidence="6">
    <location>
        <begin position="341"/>
        <end position="366"/>
    </location>
</feature>
<accession>F1T9G0</accession>
<organism evidence="8 9">
    <name type="scientific">Ruminiclostridium papyrosolvens DSM 2782</name>
    <dbReference type="NCBI Taxonomy" id="588581"/>
    <lineage>
        <taxon>Bacteria</taxon>
        <taxon>Bacillati</taxon>
        <taxon>Bacillota</taxon>
        <taxon>Clostridia</taxon>
        <taxon>Eubacteriales</taxon>
        <taxon>Oscillospiraceae</taxon>
        <taxon>Ruminiclostridium</taxon>
    </lineage>
</organism>
<name>F1T9G0_9FIRM</name>
<evidence type="ECO:0000256" key="1">
    <source>
        <dbReference type="ARBA" id="ARBA00004651"/>
    </source>
</evidence>
<dbReference type="eggNOG" id="COG0577">
    <property type="taxonomic scope" value="Bacteria"/>
</dbReference>
<reference evidence="8" key="1">
    <citation type="submission" date="2009-07" db="EMBL/GenBank/DDBJ databases">
        <authorList>
            <consortium name="US DOE Joint Genome Institute (JGI-PGF)"/>
            <person name="Lucas S."/>
            <person name="Copeland A."/>
            <person name="Lapidus A."/>
            <person name="Glavina del Rio T."/>
            <person name="Tice H."/>
            <person name="Bruce D."/>
            <person name="Goodwin L."/>
            <person name="Pitluck S."/>
            <person name="Larimer F."/>
            <person name="Land M.L."/>
            <person name="Mouttaki H."/>
            <person name="He Z."/>
            <person name="Zhou J."/>
            <person name="Hemme C.L."/>
        </authorList>
    </citation>
    <scope>NUCLEOTIDE SEQUENCE [LARGE SCALE GENOMIC DNA]</scope>
    <source>
        <strain evidence="8">DSM 2782</strain>
    </source>
</reference>
<protein>
    <recommendedName>
        <fullName evidence="7">ABC3 transporter permease C-terminal domain-containing protein</fullName>
    </recommendedName>
</protein>
<evidence type="ECO:0000256" key="6">
    <source>
        <dbReference type="SAM" id="Phobius"/>
    </source>
</evidence>
<dbReference type="AlphaFoldDB" id="F1T9G0"/>
<feature type="transmembrane region" description="Helical" evidence="6">
    <location>
        <begin position="300"/>
        <end position="320"/>
    </location>
</feature>
<dbReference type="PANTHER" id="PTHR30572">
    <property type="entry name" value="MEMBRANE COMPONENT OF TRANSPORTER-RELATED"/>
    <property type="match status" value="1"/>
</dbReference>
<evidence type="ECO:0000313" key="8">
    <source>
        <dbReference type="EMBL" id="EGD49142.1"/>
    </source>
</evidence>
<dbReference type="InterPro" id="IPR003838">
    <property type="entry name" value="ABC3_permease_C"/>
</dbReference>
<evidence type="ECO:0000256" key="4">
    <source>
        <dbReference type="ARBA" id="ARBA00022989"/>
    </source>
</evidence>
<proteinExistence type="predicted"/>